<organism evidence="1 2">
    <name type="scientific">Petralouisia muris</name>
    <dbReference type="NCBI Taxonomy" id="3032872"/>
    <lineage>
        <taxon>Bacteria</taxon>
        <taxon>Bacillati</taxon>
        <taxon>Bacillota</taxon>
        <taxon>Clostridia</taxon>
        <taxon>Lachnospirales</taxon>
        <taxon>Lachnospiraceae</taxon>
        <taxon>Petralouisia</taxon>
    </lineage>
</organism>
<accession>A0AC61S1V6</accession>
<comment type="caution">
    <text evidence="1">The sequence shown here is derived from an EMBL/GenBank/DDBJ whole genome shotgun (WGS) entry which is preliminary data.</text>
</comment>
<gene>
    <name evidence="1" type="ORF">E5329_01935</name>
</gene>
<evidence type="ECO:0000313" key="1">
    <source>
        <dbReference type="EMBL" id="TGY97907.1"/>
    </source>
</evidence>
<dbReference type="Proteomes" id="UP000304953">
    <property type="component" value="Unassembled WGS sequence"/>
</dbReference>
<proteinExistence type="predicted"/>
<reference evidence="1" key="1">
    <citation type="submission" date="2019-04" db="EMBL/GenBank/DDBJ databases">
        <title>Microbes associate with the intestines of laboratory mice.</title>
        <authorList>
            <person name="Navarre W."/>
            <person name="Wong E."/>
            <person name="Huang K."/>
            <person name="Tropini C."/>
            <person name="Ng K."/>
            <person name="Yu B."/>
        </authorList>
    </citation>
    <scope>NUCLEOTIDE SEQUENCE</scope>
    <source>
        <strain evidence="1">NM01_1-7b</strain>
    </source>
</reference>
<protein>
    <submittedName>
        <fullName evidence="1">Uncharacterized protein</fullName>
    </submittedName>
</protein>
<sequence length="130" mass="15467">MDAEVFENTVLTYIRVTAESFLQDLEKKRKTQQKAKANESDVEVIHQKIKKLENRRFQAYDDYTREKLSREEMRSLRDKLQEEINVLEEMLAVREREQAELSHAPDVSEEELTVLAKLTEFNAEAIRIYF</sequence>
<dbReference type="EMBL" id="SRYA01000003">
    <property type="protein sequence ID" value="TGY97907.1"/>
    <property type="molecule type" value="Genomic_DNA"/>
</dbReference>
<evidence type="ECO:0000313" key="2">
    <source>
        <dbReference type="Proteomes" id="UP000304953"/>
    </source>
</evidence>
<name>A0AC61S1V6_9FIRM</name>
<keyword evidence="2" id="KW-1185">Reference proteome</keyword>